<feature type="domain" description="Cadherin" evidence="14">
    <location>
        <begin position="26"/>
        <end position="132"/>
    </location>
</feature>
<evidence type="ECO:0000256" key="1">
    <source>
        <dbReference type="ARBA" id="ARBA00003436"/>
    </source>
</evidence>
<dbReference type="GO" id="GO:0005509">
    <property type="term" value="F:calcium ion binding"/>
    <property type="evidence" value="ECO:0007669"/>
    <property type="project" value="UniProtKB-UniRule"/>
</dbReference>
<dbReference type="PROSITE" id="PS50268">
    <property type="entry name" value="CADHERIN_2"/>
    <property type="match status" value="6"/>
</dbReference>
<dbReference type="CDD" id="cd11304">
    <property type="entry name" value="Cadherin_repeat"/>
    <property type="match status" value="6"/>
</dbReference>
<dbReference type="FunFam" id="2.60.40.60:FF:000129">
    <property type="entry name" value="protocadherin alpha-C2 isoform X1"/>
    <property type="match status" value="1"/>
</dbReference>
<dbReference type="PRINTS" id="PR00205">
    <property type="entry name" value="CADHERIN"/>
</dbReference>
<dbReference type="PROSITE" id="PS00232">
    <property type="entry name" value="CADHERIN_1"/>
    <property type="match status" value="3"/>
</dbReference>
<evidence type="ECO:0000256" key="12">
    <source>
        <dbReference type="PROSITE-ProRule" id="PRU00043"/>
    </source>
</evidence>
<dbReference type="Pfam" id="PF16492">
    <property type="entry name" value="Cadherin_C_2"/>
    <property type="match status" value="1"/>
</dbReference>
<dbReference type="InterPro" id="IPR015919">
    <property type="entry name" value="Cadherin-like_sf"/>
</dbReference>
<keyword evidence="3" id="KW-1003">Cell membrane</keyword>
<keyword evidence="8" id="KW-0130">Cell adhesion</keyword>
<evidence type="ECO:0000313" key="16">
    <source>
        <dbReference type="Proteomes" id="UP000812440"/>
    </source>
</evidence>
<evidence type="ECO:0000256" key="7">
    <source>
        <dbReference type="ARBA" id="ARBA00022837"/>
    </source>
</evidence>
<evidence type="ECO:0000256" key="3">
    <source>
        <dbReference type="ARBA" id="ARBA00022475"/>
    </source>
</evidence>
<dbReference type="FunFam" id="2.60.40.60:FF:000006">
    <property type="entry name" value="Protocadherin alpha 2"/>
    <property type="match status" value="1"/>
</dbReference>
<dbReference type="InterPro" id="IPR013164">
    <property type="entry name" value="Cadherin_N"/>
</dbReference>
<keyword evidence="10 13" id="KW-0472">Membrane</keyword>
<sequence length="815" mass="90647">MDIQSYTKAWKWQVAYSFFLYSLGWVSGQLRYSIVEEFEPGTVVGNLAEDLGLNVADIYNRRLHLGSEGSRGYFSVNQRNGDLIVKETIDRENLCGSSTRCSLNVQVVAENPLELFSLEIDILDLNDNSPTFSTVDHILKITELLESPGARFSLETAQDADVGSNGITQYQINPNAFFSLSVKNRKDGVLIPELVLEKTLDREDKEEHILIITAFDGGKPPRSGSCQIKITVLDINDNPPVFQQPTYKINLLENPTLNTVILVLNATDMDDGSNGEIEYFFDQHTSISVRELFNLNPQTGEVSVNGVLDFEAVSFYEILFKAKDKGFPALEGRCIVQIEVEDANDNSPEITFTSVTNEIPENAGIGTVVGFLRVSDKDSGKNGEVQVKVNPSLPFEFKPLKDHYSLIVSGVLDREKISQYTVYLIAIDLGSPPLQTQTTLTVNISDINDNAPTFELPHYIAFIKENNEPGSFLCSVTAFDLDQGINSELSYFILDNQIYGSSVSSFVYINHKNGNIYAQRSFDYELNQVFQITVRAEDFGHPKLFSSASVTIFVQDVNDNSPTVLHPEYSKELLAYEKIPKSASAGFLVTKVSAVDLDSGHNAWLHFILKESNRLSLFHVSENTGEIRTIRSLQETDIIEQELIVIISDHGDPPLSITITILVNIVDSTAQEAPKNSEFLTKSKTSTDMTLYLIISLVAISIVSLITFIILLVKCIRKENLDSGSGCCFPNSLFLKNSKEQYQPTLYLNADGTLKYMEVRMVPPGSQGQCYQTCFPVGTDKQDGGFMKALNFPELKDMVNETGSSGTSWAHVEKE</sequence>
<dbReference type="EMBL" id="JAACNH010000006">
    <property type="protein sequence ID" value="KAG8439007.1"/>
    <property type="molecule type" value="Genomic_DNA"/>
</dbReference>
<dbReference type="InterPro" id="IPR002126">
    <property type="entry name" value="Cadherin-like_dom"/>
</dbReference>
<dbReference type="GO" id="GO:0007156">
    <property type="term" value="P:homophilic cell adhesion via plasma membrane adhesion molecules"/>
    <property type="evidence" value="ECO:0007669"/>
    <property type="project" value="InterPro"/>
</dbReference>
<evidence type="ECO:0000256" key="8">
    <source>
        <dbReference type="ARBA" id="ARBA00022889"/>
    </source>
</evidence>
<dbReference type="PANTHER" id="PTHR24028">
    <property type="entry name" value="CADHERIN-87A"/>
    <property type="match status" value="1"/>
</dbReference>
<keyword evidence="4 13" id="KW-0812">Transmembrane</keyword>
<dbReference type="Pfam" id="PF00028">
    <property type="entry name" value="Cadherin"/>
    <property type="match status" value="5"/>
</dbReference>
<feature type="domain" description="Cadherin" evidence="14">
    <location>
        <begin position="243"/>
        <end position="350"/>
    </location>
</feature>
<feature type="domain" description="Cadherin" evidence="14">
    <location>
        <begin position="579"/>
        <end position="676"/>
    </location>
</feature>
<evidence type="ECO:0000256" key="2">
    <source>
        <dbReference type="ARBA" id="ARBA00004251"/>
    </source>
</evidence>
<dbReference type="InterPro" id="IPR032455">
    <property type="entry name" value="Cadherin_C"/>
</dbReference>
<dbReference type="Gene3D" id="2.60.40.60">
    <property type="entry name" value="Cadherins"/>
    <property type="match status" value="6"/>
</dbReference>
<evidence type="ECO:0000259" key="14">
    <source>
        <dbReference type="PROSITE" id="PS50268"/>
    </source>
</evidence>
<dbReference type="OrthoDB" id="6252479at2759"/>
<evidence type="ECO:0000256" key="11">
    <source>
        <dbReference type="ARBA" id="ARBA00023180"/>
    </source>
</evidence>
<keyword evidence="11" id="KW-0325">Glycoprotein</keyword>
<dbReference type="SMART" id="SM00112">
    <property type="entry name" value="CA"/>
    <property type="match status" value="6"/>
</dbReference>
<dbReference type="FunFam" id="2.60.40.60:FF:000004">
    <property type="entry name" value="Protocadherin 1 gamma 2"/>
    <property type="match status" value="1"/>
</dbReference>
<feature type="domain" description="Cadherin" evidence="14">
    <location>
        <begin position="156"/>
        <end position="242"/>
    </location>
</feature>
<dbReference type="PANTHER" id="PTHR24028:SF349">
    <property type="entry name" value="PROTOCADHERIN GAMMA-C5"/>
    <property type="match status" value="1"/>
</dbReference>
<keyword evidence="9 13" id="KW-1133">Transmembrane helix</keyword>
<evidence type="ECO:0000313" key="15">
    <source>
        <dbReference type="EMBL" id="KAG8439007.1"/>
    </source>
</evidence>
<proteinExistence type="predicted"/>
<evidence type="ECO:0000256" key="9">
    <source>
        <dbReference type="ARBA" id="ARBA00022989"/>
    </source>
</evidence>
<dbReference type="Pfam" id="PF08266">
    <property type="entry name" value="Cadherin_2"/>
    <property type="match status" value="1"/>
</dbReference>
<dbReference type="AlphaFoldDB" id="A0A8T2J5S3"/>
<comment type="caution">
    <text evidence="15">The sequence shown here is derived from an EMBL/GenBank/DDBJ whole genome shotgun (WGS) entry which is preliminary data.</text>
</comment>
<comment type="subcellular location">
    <subcellularLocation>
        <location evidence="2">Cell membrane</location>
        <topology evidence="2">Single-pass type I membrane protein</topology>
    </subcellularLocation>
</comment>
<evidence type="ECO:0000256" key="6">
    <source>
        <dbReference type="ARBA" id="ARBA00022737"/>
    </source>
</evidence>
<keyword evidence="6" id="KW-0677">Repeat</keyword>
<comment type="function">
    <text evidence="1">Potential calcium-dependent cell-adhesion protein. May be involved in the establishment and maintenance of specific neuronal connections in the brain.</text>
</comment>
<evidence type="ECO:0000256" key="13">
    <source>
        <dbReference type="SAM" id="Phobius"/>
    </source>
</evidence>
<feature type="transmembrane region" description="Helical" evidence="13">
    <location>
        <begin position="691"/>
        <end position="713"/>
    </location>
</feature>
<dbReference type="FunFam" id="2.60.40.60:FF:000001">
    <property type="entry name" value="Protocadherin alpha 2"/>
    <property type="match status" value="1"/>
</dbReference>
<dbReference type="SUPFAM" id="SSF49313">
    <property type="entry name" value="Cadherin-like"/>
    <property type="match status" value="6"/>
</dbReference>
<dbReference type="InterPro" id="IPR050174">
    <property type="entry name" value="Protocadherin/Cadherin-CA"/>
</dbReference>
<evidence type="ECO:0000256" key="5">
    <source>
        <dbReference type="ARBA" id="ARBA00022729"/>
    </source>
</evidence>
<evidence type="ECO:0000256" key="4">
    <source>
        <dbReference type="ARBA" id="ARBA00022692"/>
    </source>
</evidence>
<keyword evidence="16" id="KW-1185">Reference proteome</keyword>
<protein>
    <recommendedName>
        <fullName evidence="14">Cadherin domain-containing protein</fullName>
    </recommendedName>
</protein>
<gene>
    <name evidence="15" type="ORF">GDO86_005266</name>
</gene>
<dbReference type="FunFam" id="2.60.40.60:FF:000002">
    <property type="entry name" value="Protocadherin alpha 2"/>
    <property type="match status" value="1"/>
</dbReference>
<feature type="domain" description="Cadherin" evidence="14">
    <location>
        <begin position="351"/>
        <end position="454"/>
    </location>
</feature>
<organism evidence="15 16">
    <name type="scientific">Hymenochirus boettgeri</name>
    <name type="common">Congo dwarf clawed frog</name>
    <dbReference type="NCBI Taxonomy" id="247094"/>
    <lineage>
        <taxon>Eukaryota</taxon>
        <taxon>Metazoa</taxon>
        <taxon>Chordata</taxon>
        <taxon>Craniata</taxon>
        <taxon>Vertebrata</taxon>
        <taxon>Euteleostomi</taxon>
        <taxon>Amphibia</taxon>
        <taxon>Batrachia</taxon>
        <taxon>Anura</taxon>
        <taxon>Pipoidea</taxon>
        <taxon>Pipidae</taxon>
        <taxon>Pipinae</taxon>
        <taxon>Hymenochirus</taxon>
    </lineage>
</organism>
<dbReference type="FunFam" id="2.60.40.60:FF:000007">
    <property type="entry name" value="Protocadherin alpha 2"/>
    <property type="match status" value="1"/>
</dbReference>
<keyword evidence="5" id="KW-0732">Signal</keyword>
<name>A0A8T2J5S3_9PIPI</name>
<evidence type="ECO:0000256" key="10">
    <source>
        <dbReference type="ARBA" id="ARBA00023136"/>
    </source>
</evidence>
<keyword evidence="7 12" id="KW-0106">Calcium</keyword>
<feature type="domain" description="Cadherin" evidence="14">
    <location>
        <begin position="455"/>
        <end position="564"/>
    </location>
</feature>
<accession>A0A8T2J5S3</accession>
<dbReference type="GO" id="GO:0005886">
    <property type="term" value="C:plasma membrane"/>
    <property type="evidence" value="ECO:0007669"/>
    <property type="project" value="UniProtKB-SubCell"/>
</dbReference>
<feature type="non-terminal residue" evidence="15">
    <location>
        <position position="815"/>
    </location>
</feature>
<dbReference type="InterPro" id="IPR020894">
    <property type="entry name" value="Cadherin_CS"/>
</dbReference>
<reference evidence="15" key="1">
    <citation type="thesis" date="2020" institute="ProQuest LLC" country="789 East Eisenhower Parkway, Ann Arbor, MI, USA">
        <title>Comparative Genomics and Chromosome Evolution.</title>
        <authorList>
            <person name="Mudd A.B."/>
        </authorList>
    </citation>
    <scope>NUCLEOTIDE SEQUENCE</scope>
    <source>
        <strain evidence="15">Female2</strain>
        <tissue evidence="15">Blood</tissue>
    </source>
</reference>
<dbReference type="Proteomes" id="UP000812440">
    <property type="component" value="Chromosome 3"/>
</dbReference>